<accession>A0A7I8XJ43</accession>
<comment type="caution">
    <text evidence="2">The sequence shown here is derived from an EMBL/GenBank/DDBJ whole genome shotgun (WGS) entry which is preliminary data.</text>
</comment>
<feature type="transmembrane region" description="Helical" evidence="1">
    <location>
        <begin position="290"/>
        <end position="317"/>
    </location>
</feature>
<keyword evidence="1" id="KW-1133">Transmembrane helix</keyword>
<dbReference type="PANTHER" id="PTHR22943">
    <property type="entry name" value="7-TRANSMEMBRANE DOMAIN RECEPTOR C.ELEGANS"/>
    <property type="match status" value="1"/>
</dbReference>
<dbReference type="Proteomes" id="UP000659654">
    <property type="component" value="Unassembled WGS sequence"/>
</dbReference>
<dbReference type="Proteomes" id="UP000582659">
    <property type="component" value="Unassembled WGS sequence"/>
</dbReference>
<keyword evidence="1" id="KW-0472">Membrane</keyword>
<gene>
    <name evidence="2" type="ORF">BXYJ_LOCUS10913</name>
</gene>
<dbReference type="Pfam" id="PF10317">
    <property type="entry name" value="7TM_GPCR_Srd"/>
    <property type="match status" value="1"/>
</dbReference>
<evidence type="ECO:0000313" key="3">
    <source>
        <dbReference type="Proteomes" id="UP000659654"/>
    </source>
</evidence>
<feature type="transmembrane region" description="Helical" evidence="1">
    <location>
        <begin position="112"/>
        <end position="135"/>
    </location>
</feature>
<feature type="transmembrane region" description="Helical" evidence="1">
    <location>
        <begin position="155"/>
        <end position="176"/>
    </location>
</feature>
<sequence>MNGPSASNPYAWEENRQKSTAPANDEYFFWLSVSKMMHEAIFATGGLLLALLLYLVLTKAKKSMKNYKQMLLVCCLADIQYLIISHFVQLIIKTQQSVELCVMGGMARNFSYNGQVVVMAVYAAAFGITMTSLPVNYYYRFLCAAGNPPSSKKAFFMYMIGYVAVVPLAALAWLSFQYGGIGRPGFNFGSLWFKTSPLPKILIVDFRSPFTKVMLTYLANCVAGCYLLSLYWARRTVKLMGLHGQSMVMSKIHRQVALALLAQAILPIFVSVGPNAVLISAIVFEMDPGVLAMMMFNFIALIPLLNSLSTILIFRAFRQTLTQALQRVAKEISSVI</sequence>
<reference evidence="2" key="1">
    <citation type="submission" date="2020-09" db="EMBL/GenBank/DDBJ databases">
        <authorList>
            <person name="Kikuchi T."/>
        </authorList>
    </citation>
    <scope>NUCLEOTIDE SEQUENCE</scope>
    <source>
        <strain evidence="2">Ka4C1</strain>
    </source>
</reference>
<dbReference type="AlphaFoldDB" id="A0A7I8XJ43"/>
<proteinExistence type="predicted"/>
<keyword evidence="3" id="KW-1185">Reference proteome</keyword>
<organism evidence="2 3">
    <name type="scientific">Bursaphelenchus xylophilus</name>
    <name type="common">Pinewood nematode worm</name>
    <name type="synonym">Aphelenchoides xylophilus</name>
    <dbReference type="NCBI Taxonomy" id="6326"/>
    <lineage>
        <taxon>Eukaryota</taxon>
        <taxon>Metazoa</taxon>
        <taxon>Ecdysozoa</taxon>
        <taxon>Nematoda</taxon>
        <taxon>Chromadorea</taxon>
        <taxon>Rhabditida</taxon>
        <taxon>Tylenchina</taxon>
        <taxon>Tylenchomorpha</taxon>
        <taxon>Aphelenchoidea</taxon>
        <taxon>Aphelenchoididae</taxon>
        <taxon>Bursaphelenchus</taxon>
    </lineage>
</organism>
<dbReference type="EMBL" id="CAJFDI010000005">
    <property type="protein sequence ID" value="CAD5230290.1"/>
    <property type="molecule type" value="Genomic_DNA"/>
</dbReference>
<dbReference type="SUPFAM" id="SSF81321">
    <property type="entry name" value="Family A G protein-coupled receptor-like"/>
    <property type="match status" value="1"/>
</dbReference>
<feature type="transmembrane region" description="Helical" evidence="1">
    <location>
        <begin position="40"/>
        <end position="58"/>
    </location>
</feature>
<evidence type="ECO:0000313" key="2">
    <source>
        <dbReference type="EMBL" id="CAD5230290.1"/>
    </source>
</evidence>
<dbReference type="PANTHER" id="PTHR22943:SF248">
    <property type="entry name" value="SEVEN TM RECEPTOR"/>
    <property type="match status" value="1"/>
</dbReference>
<dbReference type="InterPro" id="IPR019421">
    <property type="entry name" value="7TM_GPCR_serpentine_rcpt_Srd"/>
</dbReference>
<feature type="transmembrane region" description="Helical" evidence="1">
    <location>
        <begin position="70"/>
        <end position="92"/>
    </location>
</feature>
<dbReference type="EMBL" id="CAJFCV020000005">
    <property type="protein sequence ID" value="CAG9121207.1"/>
    <property type="molecule type" value="Genomic_DNA"/>
</dbReference>
<feature type="transmembrane region" description="Helical" evidence="1">
    <location>
        <begin position="214"/>
        <end position="233"/>
    </location>
</feature>
<protein>
    <submittedName>
        <fullName evidence="2">(pine wood nematode) hypothetical protein</fullName>
    </submittedName>
</protein>
<name>A0A7I8XJ43_BURXY</name>
<evidence type="ECO:0000256" key="1">
    <source>
        <dbReference type="SAM" id="Phobius"/>
    </source>
</evidence>
<keyword evidence="1" id="KW-0812">Transmembrane</keyword>
<feature type="transmembrane region" description="Helical" evidence="1">
    <location>
        <begin position="256"/>
        <end position="284"/>
    </location>
</feature>